<keyword evidence="6" id="KW-1185">Reference proteome</keyword>
<dbReference type="FunFam" id="3.40.50.300:FF:000421">
    <property type="entry name" value="Branched-chain amino acid ABC transporter ATP-binding protein"/>
    <property type="match status" value="1"/>
</dbReference>
<dbReference type="GO" id="GO:0005304">
    <property type="term" value="F:L-valine transmembrane transporter activity"/>
    <property type="evidence" value="ECO:0007669"/>
    <property type="project" value="TreeGrafter"/>
</dbReference>
<feature type="domain" description="ABC transporter" evidence="4">
    <location>
        <begin position="2"/>
        <end position="218"/>
    </location>
</feature>
<dbReference type="STRING" id="335543.Sfum_1678"/>
<dbReference type="Proteomes" id="UP000001784">
    <property type="component" value="Chromosome"/>
</dbReference>
<sequence>MIGPNGAGKTTLFNIITGSYDPDEGTIRFRDRKVSGRSVHERVGYGIGRTFQNVELFGSMTALENVLVGRHVKTRCGFWGAVTRLPRVRREEREAREHAMELLRFVGLEELADHRSSDLPFGWQRFLEIARALAVEPALLLLDEPASGLNAVETQRLGELLEQIRGRGITLLLVEHDMSLIMSISDRILVLHQGRKLAEGTPLEVQANEAVISAYLGAD</sequence>
<dbReference type="HOGENOM" id="CLU_000604_1_2_7"/>
<evidence type="ECO:0000256" key="2">
    <source>
        <dbReference type="ARBA" id="ARBA00022741"/>
    </source>
</evidence>
<accession>A0LIW3</accession>
<dbReference type="InterPro" id="IPR003593">
    <property type="entry name" value="AAA+_ATPase"/>
</dbReference>
<dbReference type="Pfam" id="PF00005">
    <property type="entry name" value="ABC_tran"/>
    <property type="match status" value="1"/>
</dbReference>
<dbReference type="GO" id="GO:0015808">
    <property type="term" value="P:L-alanine transport"/>
    <property type="evidence" value="ECO:0007669"/>
    <property type="project" value="TreeGrafter"/>
</dbReference>
<dbReference type="CDD" id="cd03219">
    <property type="entry name" value="ABC_Mj1267_LivG_branched"/>
    <property type="match status" value="1"/>
</dbReference>
<dbReference type="PANTHER" id="PTHR45772:SF7">
    <property type="entry name" value="AMINO ACID ABC TRANSPORTER ATP-BINDING PROTEIN"/>
    <property type="match status" value="1"/>
</dbReference>
<organism evidence="5 6">
    <name type="scientific">Syntrophobacter fumaroxidans (strain DSM 10017 / MPOB)</name>
    <dbReference type="NCBI Taxonomy" id="335543"/>
    <lineage>
        <taxon>Bacteria</taxon>
        <taxon>Pseudomonadati</taxon>
        <taxon>Thermodesulfobacteriota</taxon>
        <taxon>Syntrophobacteria</taxon>
        <taxon>Syntrophobacterales</taxon>
        <taxon>Syntrophobacteraceae</taxon>
        <taxon>Syntrophobacter</taxon>
    </lineage>
</organism>
<dbReference type="KEGG" id="sfu:Sfum_1678"/>
<dbReference type="Gene3D" id="3.40.50.300">
    <property type="entry name" value="P-loop containing nucleotide triphosphate hydrolases"/>
    <property type="match status" value="1"/>
</dbReference>
<keyword evidence="1" id="KW-0813">Transport</keyword>
<evidence type="ECO:0000256" key="3">
    <source>
        <dbReference type="ARBA" id="ARBA00022840"/>
    </source>
</evidence>
<protein>
    <submittedName>
        <fullName evidence="5">ABC transporter related</fullName>
    </submittedName>
</protein>
<dbReference type="EMBL" id="CP000478">
    <property type="protein sequence ID" value="ABK17365.1"/>
    <property type="molecule type" value="Genomic_DNA"/>
</dbReference>
<dbReference type="GO" id="GO:0005886">
    <property type="term" value="C:plasma membrane"/>
    <property type="evidence" value="ECO:0007669"/>
    <property type="project" value="TreeGrafter"/>
</dbReference>
<dbReference type="AlphaFoldDB" id="A0LIW3"/>
<dbReference type="InterPro" id="IPR003439">
    <property type="entry name" value="ABC_transporter-like_ATP-bd"/>
</dbReference>
<evidence type="ECO:0000256" key="1">
    <source>
        <dbReference type="ARBA" id="ARBA00022448"/>
    </source>
</evidence>
<dbReference type="Pfam" id="PF12399">
    <property type="entry name" value="BCA_ABC_TP_C"/>
    <property type="match status" value="1"/>
</dbReference>
<dbReference type="eggNOG" id="COG0411">
    <property type="taxonomic scope" value="Bacteria"/>
</dbReference>
<dbReference type="GO" id="GO:0042941">
    <property type="term" value="P:D-alanine transmembrane transport"/>
    <property type="evidence" value="ECO:0007669"/>
    <property type="project" value="TreeGrafter"/>
</dbReference>
<evidence type="ECO:0000313" key="6">
    <source>
        <dbReference type="Proteomes" id="UP000001784"/>
    </source>
</evidence>
<dbReference type="InterPro" id="IPR027417">
    <property type="entry name" value="P-loop_NTPase"/>
</dbReference>
<dbReference type="SMART" id="SM00382">
    <property type="entry name" value="AAA"/>
    <property type="match status" value="1"/>
</dbReference>
<gene>
    <name evidence="5" type="ordered locus">Sfum_1678</name>
</gene>
<evidence type="ECO:0000259" key="4">
    <source>
        <dbReference type="PROSITE" id="PS50893"/>
    </source>
</evidence>
<dbReference type="InterPro" id="IPR051120">
    <property type="entry name" value="ABC_AA/LPS_Transport"/>
</dbReference>
<dbReference type="GO" id="GO:1903806">
    <property type="term" value="P:L-isoleucine import across plasma membrane"/>
    <property type="evidence" value="ECO:0007669"/>
    <property type="project" value="TreeGrafter"/>
</dbReference>
<dbReference type="PANTHER" id="PTHR45772">
    <property type="entry name" value="CONSERVED COMPONENT OF ABC TRANSPORTER FOR NATURAL AMINO ACIDS-RELATED"/>
    <property type="match status" value="1"/>
</dbReference>
<dbReference type="PROSITE" id="PS50893">
    <property type="entry name" value="ABC_TRANSPORTER_2"/>
    <property type="match status" value="1"/>
</dbReference>
<dbReference type="GO" id="GO:0016887">
    <property type="term" value="F:ATP hydrolysis activity"/>
    <property type="evidence" value="ECO:0007669"/>
    <property type="project" value="InterPro"/>
</dbReference>
<dbReference type="GO" id="GO:0005524">
    <property type="term" value="F:ATP binding"/>
    <property type="evidence" value="ECO:0007669"/>
    <property type="project" value="UniProtKB-KW"/>
</dbReference>
<dbReference type="SUPFAM" id="SSF52540">
    <property type="entry name" value="P-loop containing nucleoside triphosphate hydrolases"/>
    <property type="match status" value="1"/>
</dbReference>
<dbReference type="GO" id="GO:0015192">
    <property type="term" value="F:L-phenylalanine transmembrane transporter activity"/>
    <property type="evidence" value="ECO:0007669"/>
    <property type="project" value="TreeGrafter"/>
</dbReference>
<evidence type="ECO:0000313" key="5">
    <source>
        <dbReference type="EMBL" id="ABK17365.1"/>
    </source>
</evidence>
<proteinExistence type="predicted"/>
<keyword evidence="3" id="KW-0067">ATP-binding</keyword>
<reference evidence="5 6" key="1">
    <citation type="submission" date="2006-10" db="EMBL/GenBank/DDBJ databases">
        <title>Complete sequence of Syntrophobacter fumaroxidans MPOB.</title>
        <authorList>
            <consortium name="US DOE Joint Genome Institute"/>
            <person name="Copeland A."/>
            <person name="Lucas S."/>
            <person name="Lapidus A."/>
            <person name="Barry K."/>
            <person name="Detter J.C."/>
            <person name="Glavina del Rio T."/>
            <person name="Hammon N."/>
            <person name="Israni S."/>
            <person name="Pitluck S."/>
            <person name="Goltsman E.G."/>
            <person name="Martinez M."/>
            <person name="Schmutz J."/>
            <person name="Larimer F."/>
            <person name="Land M."/>
            <person name="Hauser L."/>
            <person name="Kyrpides N."/>
            <person name="Kim E."/>
            <person name="Boone D.R."/>
            <person name="Brockman F."/>
            <person name="Culley D."/>
            <person name="Ferry J."/>
            <person name="Gunsalus R."/>
            <person name="McInerney M.J."/>
            <person name="Morrison M."/>
            <person name="Plugge C."/>
            <person name="Rohlin L."/>
            <person name="Scholten J."/>
            <person name="Sieber J."/>
            <person name="Stams A.J.M."/>
            <person name="Worm P."/>
            <person name="Henstra A.M."/>
            <person name="Richardson P."/>
        </authorList>
    </citation>
    <scope>NUCLEOTIDE SEQUENCE [LARGE SCALE GENOMIC DNA]</scope>
    <source>
        <strain evidence="6">DSM 10017 / MPOB</strain>
    </source>
</reference>
<keyword evidence="2" id="KW-0547">Nucleotide-binding</keyword>
<dbReference type="GO" id="GO:1903805">
    <property type="term" value="P:L-valine import across plasma membrane"/>
    <property type="evidence" value="ECO:0007669"/>
    <property type="project" value="TreeGrafter"/>
</dbReference>
<dbReference type="InterPro" id="IPR032823">
    <property type="entry name" value="BCA_ABC_TP_C"/>
</dbReference>
<name>A0LIW3_SYNFM</name>
<dbReference type="InParanoid" id="A0LIW3"/>
<dbReference type="GO" id="GO:0015188">
    <property type="term" value="F:L-isoleucine transmembrane transporter activity"/>
    <property type="evidence" value="ECO:0007669"/>
    <property type="project" value="TreeGrafter"/>
</dbReference>